<dbReference type="CDD" id="cd00167">
    <property type="entry name" value="SANT"/>
    <property type="match status" value="1"/>
</dbReference>
<accession>M5G7D5</accession>
<dbReference type="SUPFAM" id="SSF46689">
    <property type="entry name" value="Homeodomain-like"/>
    <property type="match status" value="1"/>
</dbReference>
<evidence type="ECO:0000313" key="3">
    <source>
        <dbReference type="EMBL" id="EJU01747.1"/>
    </source>
</evidence>
<dbReference type="OrthoDB" id="2143914at2759"/>
<dbReference type="AlphaFoldDB" id="M5G7D5"/>
<proteinExistence type="predicted"/>
<dbReference type="PROSITE" id="PS50090">
    <property type="entry name" value="MYB_LIKE"/>
    <property type="match status" value="1"/>
</dbReference>
<keyword evidence="4" id="KW-1185">Reference proteome</keyword>
<evidence type="ECO:0000259" key="1">
    <source>
        <dbReference type="PROSITE" id="PS50090"/>
    </source>
</evidence>
<protein>
    <submittedName>
        <fullName evidence="3">Uncharacterized protein</fullName>
    </submittedName>
</protein>
<dbReference type="PROSITE" id="PS51294">
    <property type="entry name" value="HTH_MYB"/>
    <property type="match status" value="1"/>
</dbReference>
<evidence type="ECO:0000313" key="4">
    <source>
        <dbReference type="Proteomes" id="UP000030653"/>
    </source>
</evidence>
<dbReference type="InterPro" id="IPR009057">
    <property type="entry name" value="Homeodomain-like_sf"/>
</dbReference>
<feature type="domain" description="Myb-like" evidence="1">
    <location>
        <begin position="1"/>
        <end position="53"/>
    </location>
</feature>
<dbReference type="GeneID" id="63690169"/>
<reference evidence="3 4" key="1">
    <citation type="journal article" date="2012" name="Science">
        <title>The Paleozoic origin of enzymatic lignin decomposition reconstructed from 31 fungal genomes.</title>
        <authorList>
            <person name="Floudas D."/>
            <person name="Binder M."/>
            <person name="Riley R."/>
            <person name="Barry K."/>
            <person name="Blanchette R.A."/>
            <person name="Henrissat B."/>
            <person name="Martinez A.T."/>
            <person name="Otillar R."/>
            <person name="Spatafora J.W."/>
            <person name="Yadav J.S."/>
            <person name="Aerts A."/>
            <person name="Benoit I."/>
            <person name="Boyd A."/>
            <person name="Carlson A."/>
            <person name="Copeland A."/>
            <person name="Coutinho P.M."/>
            <person name="de Vries R.P."/>
            <person name="Ferreira P."/>
            <person name="Findley K."/>
            <person name="Foster B."/>
            <person name="Gaskell J."/>
            <person name="Glotzer D."/>
            <person name="Gorecki P."/>
            <person name="Heitman J."/>
            <person name="Hesse C."/>
            <person name="Hori C."/>
            <person name="Igarashi K."/>
            <person name="Jurgens J.A."/>
            <person name="Kallen N."/>
            <person name="Kersten P."/>
            <person name="Kohler A."/>
            <person name="Kuees U."/>
            <person name="Kumar T.K.A."/>
            <person name="Kuo A."/>
            <person name="LaButti K."/>
            <person name="Larrondo L.F."/>
            <person name="Lindquist E."/>
            <person name="Ling A."/>
            <person name="Lombard V."/>
            <person name="Lucas S."/>
            <person name="Lundell T."/>
            <person name="Martin R."/>
            <person name="McLaughlin D.J."/>
            <person name="Morgenstern I."/>
            <person name="Morin E."/>
            <person name="Murat C."/>
            <person name="Nagy L.G."/>
            <person name="Nolan M."/>
            <person name="Ohm R.A."/>
            <person name="Patyshakuliyeva A."/>
            <person name="Rokas A."/>
            <person name="Ruiz-Duenas F.J."/>
            <person name="Sabat G."/>
            <person name="Salamov A."/>
            <person name="Samejima M."/>
            <person name="Schmutz J."/>
            <person name="Slot J.C."/>
            <person name="St John F."/>
            <person name="Stenlid J."/>
            <person name="Sun H."/>
            <person name="Sun S."/>
            <person name="Syed K."/>
            <person name="Tsang A."/>
            <person name="Wiebenga A."/>
            <person name="Young D."/>
            <person name="Pisabarro A."/>
            <person name="Eastwood D.C."/>
            <person name="Martin F."/>
            <person name="Cullen D."/>
            <person name="Grigoriev I.V."/>
            <person name="Hibbett D.S."/>
        </authorList>
    </citation>
    <scope>NUCLEOTIDE SEQUENCE [LARGE SCALE GENOMIC DNA]</scope>
    <source>
        <strain evidence="3 4">DJM-731 SS1</strain>
    </source>
</reference>
<dbReference type="Proteomes" id="UP000030653">
    <property type="component" value="Unassembled WGS sequence"/>
</dbReference>
<dbReference type="Pfam" id="PF00249">
    <property type="entry name" value="Myb_DNA-binding"/>
    <property type="match status" value="1"/>
</dbReference>
<feature type="domain" description="HTH myb-type" evidence="2">
    <location>
        <begin position="1"/>
        <end position="54"/>
    </location>
</feature>
<dbReference type="RefSeq" id="XP_040628644.1">
    <property type="nucleotide sequence ID" value="XM_040775107.1"/>
</dbReference>
<organism evidence="3 4">
    <name type="scientific">Dacryopinax primogenitus (strain DJM 731)</name>
    <name type="common">Brown rot fungus</name>
    <dbReference type="NCBI Taxonomy" id="1858805"/>
    <lineage>
        <taxon>Eukaryota</taxon>
        <taxon>Fungi</taxon>
        <taxon>Dikarya</taxon>
        <taxon>Basidiomycota</taxon>
        <taxon>Agaricomycotina</taxon>
        <taxon>Dacrymycetes</taxon>
        <taxon>Dacrymycetales</taxon>
        <taxon>Dacrymycetaceae</taxon>
        <taxon>Dacryopinax</taxon>
    </lineage>
</organism>
<dbReference type="EMBL" id="JH795863">
    <property type="protein sequence ID" value="EJU01747.1"/>
    <property type="molecule type" value="Genomic_DNA"/>
</dbReference>
<dbReference type="HOGENOM" id="CLU_3055923_0_0_1"/>
<gene>
    <name evidence="3" type="ORF">DACRYDRAFT_52413</name>
</gene>
<name>M5G7D5_DACPD</name>
<dbReference type="InterPro" id="IPR001005">
    <property type="entry name" value="SANT/Myb"/>
</dbReference>
<feature type="non-terminal residue" evidence="3">
    <location>
        <position position="54"/>
    </location>
</feature>
<dbReference type="Gene3D" id="1.10.10.60">
    <property type="entry name" value="Homeodomain-like"/>
    <property type="match status" value="1"/>
</dbReference>
<dbReference type="InterPro" id="IPR017930">
    <property type="entry name" value="Myb_dom"/>
</dbReference>
<evidence type="ECO:0000259" key="2">
    <source>
        <dbReference type="PROSITE" id="PS51294"/>
    </source>
</evidence>
<sequence length="54" mass="6352">RTRRFWTEAEDALLRSAILEGTLSTVLFGWSTLNSFVPGRTNKDCRKRWYGQME</sequence>